<dbReference type="EMBL" id="CAKOAT010357376">
    <property type="protein sequence ID" value="CAH8363322.1"/>
    <property type="molecule type" value="Genomic_DNA"/>
</dbReference>
<feature type="compositionally biased region" description="Polar residues" evidence="1">
    <location>
        <begin position="342"/>
        <end position="356"/>
    </location>
</feature>
<feature type="compositionally biased region" description="Polar residues" evidence="1">
    <location>
        <begin position="364"/>
        <end position="388"/>
    </location>
</feature>
<feature type="compositionally biased region" description="Polar residues" evidence="1">
    <location>
        <begin position="314"/>
        <end position="332"/>
    </location>
</feature>
<dbReference type="PANTHER" id="PTHR33334">
    <property type="entry name" value="PROTEIN LNK1"/>
    <property type="match status" value="1"/>
</dbReference>
<evidence type="ECO:0000313" key="3">
    <source>
        <dbReference type="Proteomes" id="UP001642260"/>
    </source>
</evidence>
<feature type="region of interest" description="Disordered" evidence="1">
    <location>
        <begin position="564"/>
        <end position="613"/>
    </location>
</feature>
<keyword evidence="3" id="KW-1185">Reference proteome</keyword>
<comment type="caution">
    <text evidence="2">The sequence shown here is derived from an EMBL/GenBank/DDBJ whole genome shotgun (WGS) entry which is preliminary data.</text>
</comment>
<dbReference type="AlphaFoldDB" id="A0ABC8L1J1"/>
<feature type="region of interest" description="Disordered" evidence="1">
    <location>
        <begin position="314"/>
        <end position="393"/>
    </location>
</feature>
<organism evidence="2 3">
    <name type="scientific">Eruca vesicaria subsp. sativa</name>
    <name type="common">Garden rocket</name>
    <name type="synonym">Eruca sativa</name>
    <dbReference type="NCBI Taxonomy" id="29727"/>
    <lineage>
        <taxon>Eukaryota</taxon>
        <taxon>Viridiplantae</taxon>
        <taxon>Streptophyta</taxon>
        <taxon>Embryophyta</taxon>
        <taxon>Tracheophyta</taxon>
        <taxon>Spermatophyta</taxon>
        <taxon>Magnoliopsida</taxon>
        <taxon>eudicotyledons</taxon>
        <taxon>Gunneridae</taxon>
        <taxon>Pentapetalae</taxon>
        <taxon>rosids</taxon>
        <taxon>malvids</taxon>
        <taxon>Brassicales</taxon>
        <taxon>Brassicaceae</taxon>
        <taxon>Brassiceae</taxon>
        <taxon>Eruca</taxon>
    </lineage>
</organism>
<feature type="compositionally biased region" description="Polar residues" evidence="1">
    <location>
        <begin position="415"/>
        <end position="425"/>
    </location>
</feature>
<dbReference type="InterPro" id="IPR039928">
    <property type="entry name" value="LNK"/>
</dbReference>
<feature type="compositionally biased region" description="Basic and acidic residues" evidence="1">
    <location>
        <begin position="591"/>
        <end position="605"/>
    </location>
</feature>
<dbReference type="PANTHER" id="PTHR33334:SF8">
    <property type="entry name" value="PROTEIN LNK1"/>
    <property type="match status" value="1"/>
</dbReference>
<evidence type="ECO:0000313" key="2">
    <source>
        <dbReference type="EMBL" id="CAH8363322.1"/>
    </source>
</evidence>
<name>A0ABC8L1J1_ERUVS</name>
<gene>
    <name evidence="2" type="ORF">ERUC_LOCUS29078</name>
</gene>
<proteinExistence type="predicted"/>
<sequence length="613" mass="67863">MSGLCFDQLDDNISVEFHGNDDGIVPNSAYEGSSRKKQRHEDRCSGKYHLKSNTFIKREDDMLGRNHWSENNSAVSPVSRDAGPDKDVQDMTLEDAKISGHGFNGGHVNVAENFSSADPMLCDSSTATNDGVYNNYSVNNIPDADNNLSFLNSGDKESNDLFYGWGDIGNFEDVDNMLRSCDSTFGLESIDNEDNLCWFSSAQPNEDTEIAMTDDIKPDTMMGNQRTPLLQVEDFLNSSESNHAVEDEYGYTAVTGSTQGNSSEKGYDTSLQKSDILMLDEEANLEKKQTGHLHHLDGKIGGYSENSFTLQNSGVTSERMDTSQYYPPSAFQQPGVPYSHYNYEQPSDQVSACESDSGIKSENKPNPSSASNESYTSNQAQSVESLQGPTVDDRCRKGFEKRVNLHPGQDLPSFAANTRKSSKTNPMVFPDAAPIQKIGIEDDHRKAAAKLETSNRQENSCVSSVVDDISLEATSFRQLQQVIEQLDVRTKLCIRDSLYRLAKSAEQRHICMDPNGGNRQVKGAGSHLETGETDKYVGFLDIETDTNPIDRSIAHLLFHRPSDSSLSSDHDVLSYKSHPMIPQPNSSPSLRIEKQEEPRELRTEAEAVASDNK</sequence>
<protein>
    <recommendedName>
        <fullName evidence="4">Protein LNK1</fullName>
    </recommendedName>
</protein>
<reference evidence="2 3" key="1">
    <citation type="submission" date="2022-03" db="EMBL/GenBank/DDBJ databases">
        <authorList>
            <person name="Macdonald S."/>
            <person name="Ahmed S."/>
            <person name="Newling K."/>
        </authorList>
    </citation>
    <scope>NUCLEOTIDE SEQUENCE [LARGE SCALE GENOMIC DNA]</scope>
</reference>
<accession>A0ABC8L1J1</accession>
<evidence type="ECO:0000256" key="1">
    <source>
        <dbReference type="SAM" id="MobiDB-lite"/>
    </source>
</evidence>
<evidence type="ECO:0008006" key="4">
    <source>
        <dbReference type="Google" id="ProtNLM"/>
    </source>
</evidence>
<dbReference type="Proteomes" id="UP001642260">
    <property type="component" value="Unassembled WGS sequence"/>
</dbReference>
<feature type="region of interest" description="Disordered" evidence="1">
    <location>
        <begin position="406"/>
        <end position="427"/>
    </location>
</feature>